<protein>
    <submittedName>
        <fullName evidence="2">Uncharacterized protein</fullName>
    </submittedName>
</protein>
<keyword evidence="3" id="KW-1185">Reference proteome</keyword>
<evidence type="ECO:0000313" key="2">
    <source>
        <dbReference type="EnsemblMetazoa" id="CLYHEMP000160.2"/>
    </source>
</evidence>
<sequence length="252" mass="26545">PAAKPSVTKATPASKPTETKATPAVIPSVTKATPAAKPSKTKATLPAKSSITKASPTAKPSVTKVTPAAKRSQTKATAPAKLTRTIATPAQTEAKDNQFTNLIKSEAVEAKGSKLCQSLEIKAALHSSCTSVNIMPNTHEDAPDKEYTSTLTQTIETNFVENASIATQASDNDISKAPPINLCTNCSKPKEVGPRTSSDLEGFVQDVESIATMTKLFIRQAPDLKDRLTSICKNVLGELSKPFKISSGAQKK</sequence>
<organism evidence="2 3">
    <name type="scientific">Clytia hemisphaerica</name>
    <dbReference type="NCBI Taxonomy" id="252671"/>
    <lineage>
        <taxon>Eukaryota</taxon>
        <taxon>Metazoa</taxon>
        <taxon>Cnidaria</taxon>
        <taxon>Hydrozoa</taxon>
        <taxon>Hydroidolina</taxon>
        <taxon>Leptothecata</taxon>
        <taxon>Obeliida</taxon>
        <taxon>Clytiidae</taxon>
        <taxon>Clytia</taxon>
    </lineage>
</organism>
<dbReference type="AlphaFoldDB" id="A0A7M5WQ18"/>
<evidence type="ECO:0000256" key="1">
    <source>
        <dbReference type="SAM" id="MobiDB-lite"/>
    </source>
</evidence>
<reference evidence="2" key="1">
    <citation type="submission" date="2021-01" db="UniProtKB">
        <authorList>
            <consortium name="EnsemblMetazoa"/>
        </authorList>
    </citation>
    <scope>IDENTIFICATION</scope>
</reference>
<dbReference type="Proteomes" id="UP000594262">
    <property type="component" value="Unplaced"/>
</dbReference>
<feature type="compositionally biased region" description="Low complexity" evidence="1">
    <location>
        <begin position="30"/>
        <end position="48"/>
    </location>
</feature>
<accession>A0A7M5WQ18</accession>
<feature type="region of interest" description="Disordered" evidence="1">
    <location>
        <begin position="1"/>
        <end position="83"/>
    </location>
</feature>
<feature type="compositionally biased region" description="Polar residues" evidence="1">
    <location>
        <begin position="49"/>
        <end position="64"/>
    </location>
</feature>
<dbReference type="EnsemblMetazoa" id="CLYHEMT000160.2">
    <property type="protein sequence ID" value="CLYHEMP000160.2"/>
    <property type="gene ID" value="CLYHEMG000160"/>
</dbReference>
<evidence type="ECO:0000313" key="3">
    <source>
        <dbReference type="Proteomes" id="UP000594262"/>
    </source>
</evidence>
<proteinExistence type="predicted"/>
<name>A0A7M5WQ18_9CNID</name>
<feature type="compositionally biased region" description="Polar residues" evidence="1">
    <location>
        <begin position="8"/>
        <end position="20"/>
    </location>
</feature>